<evidence type="ECO:0000313" key="1">
    <source>
        <dbReference type="EMBL" id="PZP55704.1"/>
    </source>
</evidence>
<reference evidence="1 2" key="1">
    <citation type="submission" date="2017-08" db="EMBL/GenBank/DDBJ databases">
        <title>Infants hospitalized years apart are colonized by the same room-sourced microbial strains.</title>
        <authorList>
            <person name="Brooks B."/>
            <person name="Olm M.R."/>
            <person name="Firek B.A."/>
            <person name="Baker R."/>
            <person name="Thomas B.C."/>
            <person name="Morowitz M.J."/>
            <person name="Banfield J.F."/>
        </authorList>
    </citation>
    <scope>NUCLEOTIDE SEQUENCE [LARGE SCALE GENOMIC DNA]</scope>
    <source>
        <strain evidence="1">S2_006_000_R2_64</strain>
    </source>
</reference>
<sequence>MANGENAQEDKTYHTLLGNFTESKDKAYISDTVKRESLIVPAVDKYIAAPEKWYAPEYMQES</sequence>
<gene>
    <name evidence="1" type="ORF">DI586_05965</name>
</gene>
<proteinExistence type="predicted"/>
<dbReference type="AlphaFoldDB" id="A0A2W5FMU8"/>
<dbReference type="EMBL" id="QFOT01000054">
    <property type="protein sequence ID" value="PZP55704.1"/>
    <property type="molecule type" value="Genomic_DNA"/>
</dbReference>
<organism evidence="1 2">
    <name type="scientific">Micavibrio aeruginosavorus</name>
    <dbReference type="NCBI Taxonomy" id="349221"/>
    <lineage>
        <taxon>Bacteria</taxon>
        <taxon>Pseudomonadati</taxon>
        <taxon>Bdellovibrionota</taxon>
        <taxon>Bdellovibrionia</taxon>
        <taxon>Bdellovibrionales</taxon>
        <taxon>Pseudobdellovibrionaceae</taxon>
        <taxon>Micavibrio</taxon>
    </lineage>
</organism>
<accession>A0A2W5FMU8</accession>
<comment type="caution">
    <text evidence="1">The sequence shown here is derived from an EMBL/GenBank/DDBJ whole genome shotgun (WGS) entry which is preliminary data.</text>
</comment>
<protein>
    <submittedName>
        <fullName evidence="1">Uncharacterized protein</fullName>
    </submittedName>
</protein>
<dbReference type="Proteomes" id="UP000249739">
    <property type="component" value="Unassembled WGS sequence"/>
</dbReference>
<name>A0A2W5FMU8_9BACT</name>
<evidence type="ECO:0000313" key="2">
    <source>
        <dbReference type="Proteomes" id="UP000249739"/>
    </source>
</evidence>